<gene>
    <name evidence="1" type="ORF">M8C21_030450</name>
</gene>
<dbReference type="AlphaFoldDB" id="A0AAD5CEH7"/>
<comment type="caution">
    <text evidence="1">The sequence shown here is derived from an EMBL/GenBank/DDBJ whole genome shotgun (WGS) entry which is preliminary data.</text>
</comment>
<keyword evidence="2" id="KW-1185">Reference proteome</keyword>
<evidence type="ECO:0000313" key="2">
    <source>
        <dbReference type="Proteomes" id="UP001206925"/>
    </source>
</evidence>
<dbReference type="EMBL" id="JAMZMK010008419">
    <property type="protein sequence ID" value="KAI7740492.1"/>
    <property type="molecule type" value="Genomic_DNA"/>
</dbReference>
<name>A0AAD5CEH7_AMBAR</name>
<sequence>MAMHYKMSCLNLEVRNTAIFSSKVDSVKFVGIGVLGITTIEYK</sequence>
<feature type="non-terminal residue" evidence="1">
    <location>
        <position position="1"/>
    </location>
</feature>
<accession>A0AAD5CEH7</accession>
<protein>
    <submittedName>
        <fullName evidence="1">Uncharacterized protein</fullName>
    </submittedName>
</protein>
<evidence type="ECO:0000313" key="1">
    <source>
        <dbReference type="EMBL" id="KAI7740492.1"/>
    </source>
</evidence>
<proteinExistence type="predicted"/>
<organism evidence="1 2">
    <name type="scientific">Ambrosia artemisiifolia</name>
    <name type="common">Common ragweed</name>
    <dbReference type="NCBI Taxonomy" id="4212"/>
    <lineage>
        <taxon>Eukaryota</taxon>
        <taxon>Viridiplantae</taxon>
        <taxon>Streptophyta</taxon>
        <taxon>Embryophyta</taxon>
        <taxon>Tracheophyta</taxon>
        <taxon>Spermatophyta</taxon>
        <taxon>Magnoliopsida</taxon>
        <taxon>eudicotyledons</taxon>
        <taxon>Gunneridae</taxon>
        <taxon>Pentapetalae</taxon>
        <taxon>asterids</taxon>
        <taxon>campanulids</taxon>
        <taxon>Asterales</taxon>
        <taxon>Asteraceae</taxon>
        <taxon>Asteroideae</taxon>
        <taxon>Heliantheae alliance</taxon>
        <taxon>Heliantheae</taxon>
        <taxon>Ambrosia</taxon>
    </lineage>
</organism>
<dbReference type="Proteomes" id="UP001206925">
    <property type="component" value="Unassembled WGS sequence"/>
</dbReference>
<reference evidence="1" key="1">
    <citation type="submission" date="2022-06" db="EMBL/GenBank/DDBJ databases">
        <title>Uncovering the hologenomic basis of an extraordinary plant invasion.</title>
        <authorList>
            <person name="Bieker V.C."/>
            <person name="Martin M.D."/>
            <person name="Gilbert T."/>
            <person name="Hodgins K."/>
            <person name="Battlay P."/>
            <person name="Petersen B."/>
            <person name="Wilson J."/>
        </authorList>
    </citation>
    <scope>NUCLEOTIDE SEQUENCE</scope>
    <source>
        <strain evidence="1">AA19_3_7</strain>
        <tissue evidence="1">Leaf</tissue>
    </source>
</reference>